<dbReference type="OMA" id="QFSHVCV"/>
<feature type="compositionally biased region" description="Low complexity" evidence="5">
    <location>
        <begin position="350"/>
        <end position="362"/>
    </location>
</feature>
<dbReference type="GO" id="GO:0031087">
    <property type="term" value="P:deadenylation-independent decapping of nuclear-transcribed mRNA"/>
    <property type="evidence" value="ECO:0007669"/>
    <property type="project" value="TreeGrafter"/>
</dbReference>
<dbReference type="SUPFAM" id="SSF50729">
    <property type="entry name" value="PH domain-like"/>
    <property type="match status" value="1"/>
</dbReference>
<reference evidence="7" key="1">
    <citation type="submission" date="2014-04" db="EMBL/GenBank/DDBJ databases">
        <title>Evolutionary Origins and Diversification of the Mycorrhizal Mutualists.</title>
        <authorList>
            <consortium name="DOE Joint Genome Institute"/>
            <consortium name="Mycorrhizal Genomics Consortium"/>
            <person name="Kohler A."/>
            <person name="Kuo A."/>
            <person name="Nagy L.G."/>
            <person name="Floudas D."/>
            <person name="Copeland A."/>
            <person name="Barry K.W."/>
            <person name="Cichocki N."/>
            <person name="Veneault-Fourrey C."/>
            <person name="LaButti K."/>
            <person name="Lindquist E.A."/>
            <person name="Lipzen A."/>
            <person name="Lundell T."/>
            <person name="Morin E."/>
            <person name="Murat C."/>
            <person name="Riley R."/>
            <person name="Ohm R."/>
            <person name="Sun H."/>
            <person name="Tunlid A."/>
            <person name="Henrissat B."/>
            <person name="Grigoriev I.V."/>
            <person name="Hibbett D.S."/>
            <person name="Martin F."/>
        </authorList>
    </citation>
    <scope>NUCLEOTIDE SEQUENCE [LARGE SCALE GENOMIC DNA]</scope>
    <source>
        <strain evidence="7">FD-334 SS-4</strain>
    </source>
</reference>
<dbReference type="Pfam" id="PF06058">
    <property type="entry name" value="DCP1"/>
    <property type="match status" value="1"/>
</dbReference>
<dbReference type="GO" id="GO:0006397">
    <property type="term" value="P:mRNA processing"/>
    <property type="evidence" value="ECO:0007669"/>
    <property type="project" value="UniProtKB-KW"/>
</dbReference>
<feature type="compositionally biased region" description="Low complexity" evidence="5">
    <location>
        <begin position="203"/>
        <end position="217"/>
    </location>
</feature>
<evidence type="ECO:0000256" key="1">
    <source>
        <dbReference type="ARBA" id="ARBA00004496"/>
    </source>
</evidence>
<evidence type="ECO:0008006" key="8">
    <source>
        <dbReference type="Google" id="ProtNLM"/>
    </source>
</evidence>
<feature type="region of interest" description="Disordered" evidence="5">
    <location>
        <begin position="479"/>
        <end position="501"/>
    </location>
</feature>
<organism evidence="6 7">
    <name type="scientific">Hypholoma sublateritium (strain FD-334 SS-4)</name>
    <dbReference type="NCBI Taxonomy" id="945553"/>
    <lineage>
        <taxon>Eukaryota</taxon>
        <taxon>Fungi</taxon>
        <taxon>Dikarya</taxon>
        <taxon>Basidiomycota</taxon>
        <taxon>Agaricomycotina</taxon>
        <taxon>Agaricomycetes</taxon>
        <taxon>Agaricomycetidae</taxon>
        <taxon>Agaricales</taxon>
        <taxon>Agaricineae</taxon>
        <taxon>Strophariaceae</taxon>
        <taxon>Hypholoma</taxon>
    </lineage>
</organism>
<name>A0A0D2NJ93_HYPSF</name>
<dbReference type="InterPro" id="IPR011993">
    <property type="entry name" value="PH-like_dom_sf"/>
</dbReference>
<feature type="region of interest" description="Disordered" evidence="5">
    <location>
        <begin position="177"/>
        <end position="232"/>
    </location>
</feature>
<comment type="subcellular location">
    <subcellularLocation>
        <location evidence="1">Cytoplasm</location>
    </subcellularLocation>
</comment>
<feature type="region of interest" description="Disordered" evidence="5">
    <location>
        <begin position="600"/>
        <end position="620"/>
    </location>
</feature>
<proteinExistence type="inferred from homology"/>
<dbReference type="InterPro" id="IPR010334">
    <property type="entry name" value="Dcp1"/>
</dbReference>
<dbReference type="EMBL" id="KN817617">
    <property type="protein sequence ID" value="KJA16641.1"/>
    <property type="molecule type" value="Genomic_DNA"/>
</dbReference>
<keyword evidence="4" id="KW-0507">mRNA processing</keyword>
<dbReference type="GO" id="GO:0008047">
    <property type="term" value="F:enzyme activator activity"/>
    <property type="evidence" value="ECO:0007669"/>
    <property type="project" value="InterPro"/>
</dbReference>
<dbReference type="Gene3D" id="2.30.29.30">
    <property type="entry name" value="Pleckstrin-homology domain (PH domain)/Phosphotyrosine-binding domain (PTB)"/>
    <property type="match status" value="1"/>
</dbReference>
<evidence type="ECO:0000256" key="4">
    <source>
        <dbReference type="ARBA" id="ARBA00022664"/>
    </source>
</evidence>
<protein>
    <recommendedName>
        <fullName evidence="8">mRNA-decapping enzyme C-terminal domain-containing protein</fullName>
    </recommendedName>
</protein>
<accession>A0A0D2NJ93</accession>
<evidence type="ECO:0000256" key="2">
    <source>
        <dbReference type="ARBA" id="ARBA00008778"/>
    </source>
</evidence>
<evidence type="ECO:0000256" key="3">
    <source>
        <dbReference type="ARBA" id="ARBA00022490"/>
    </source>
</evidence>
<dbReference type="GO" id="GO:0003729">
    <property type="term" value="F:mRNA binding"/>
    <property type="evidence" value="ECO:0007669"/>
    <property type="project" value="TreeGrafter"/>
</dbReference>
<dbReference type="Proteomes" id="UP000054270">
    <property type="component" value="Unassembled WGS sequence"/>
</dbReference>
<dbReference type="CDD" id="cd09804">
    <property type="entry name" value="Dcp1"/>
    <property type="match status" value="1"/>
</dbReference>
<feature type="compositionally biased region" description="Acidic residues" evidence="5">
    <location>
        <begin position="490"/>
        <end position="501"/>
    </location>
</feature>
<dbReference type="GO" id="GO:0000290">
    <property type="term" value="P:deadenylation-dependent decapping of nuclear-transcribed mRNA"/>
    <property type="evidence" value="ECO:0007669"/>
    <property type="project" value="InterPro"/>
</dbReference>
<evidence type="ECO:0000256" key="5">
    <source>
        <dbReference type="SAM" id="MobiDB-lite"/>
    </source>
</evidence>
<dbReference type="OrthoDB" id="440673at2759"/>
<gene>
    <name evidence="6" type="ORF">HYPSUDRAFT_206835</name>
</gene>
<keyword evidence="3" id="KW-0963">Cytoplasm</keyword>
<sequence length="724" mass="78455">MSLGMSPSERYESNLRVLRKRDPSIVSVFDQFGHVCVYHYVNKKWEKNGYEGSMFLFERSRYPPYGLYILNRMGSEDYIQSLYPEDDVVDNGKFLIVRSYPDYLANRLAAIEPNPDGTPVDLFSDKYAIPGVDSISMQQKGRVVAVALWIFADASRESMFEVMKRLNLCIRKNIPYPQELRYGPGRPPPPHRLKAVRKPEDGSVSSSSQSHSQAQSDSENDQRYHSDAPSASSGELSVVDKLFMNLQPSSSAISSTKQRPTHPANATLSRSIVPPVPQPSSSAQVERPASTVSNTGIPLLDSIFASASPAPQSTQPAPVVLSPQPTTAAPQVLNEDVVSTLLGLPPPRTASAASGYSTSAISHPSSREGDNEDDDESDSPSPIFHSDDAALRHQSASNFARSAGSDLLSSLGLGVPRLANHGKVNGDVTPRNGFQRPAGIEAISSTQTVRPYNGQPSVVPEASSKPRANRALVPFAPDSELWPYSRGTEEESTQSDDGGDNEIMELSFEETSVLSDPEAFDKALKSRRSAVNLRGYTNGHGTHAAAGSTAREDDSSKAKLKGKKGKRERDARAQAEIERSWDIPPTSLASERPPAHIALLMQPPASPSPGASPELGPQALPPPEMMKTPTMTARATLAHVNGNGILSNHKGKGKAINGKAKFNGHANGVDAELVSESIIASMEAQPRPIGRVEKRQFTQEVLTLIHTDKAFVDMLWHEYTARLA</sequence>
<feature type="region of interest" description="Disordered" evidence="5">
    <location>
        <begin position="250"/>
        <end position="294"/>
    </location>
</feature>
<dbReference type="STRING" id="945553.A0A0D2NJ93"/>
<feature type="region of interest" description="Disordered" evidence="5">
    <location>
        <begin position="534"/>
        <end position="577"/>
    </location>
</feature>
<evidence type="ECO:0000313" key="6">
    <source>
        <dbReference type="EMBL" id="KJA16641.1"/>
    </source>
</evidence>
<evidence type="ECO:0000313" key="7">
    <source>
        <dbReference type="Proteomes" id="UP000054270"/>
    </source>
</evidence>
<comment type="similarity">
    <text evidence="2">Belongs to the DCP1 family.</text>
</comment>
<feature type="compositionally biased region" description="Polar residues" evidence="5">
    <location>
        <begin position="250"/>
        <end position="270"/>
    </location>
</feature>
<dbReference type="GO" id="GO:0000932">
    <property type="term" value="C:P-body"/>
    <property type="evidence" value="ECO:0007669"/>
    <property type="project" value="TreeGrafter"/>
</dbReference>
<feature type="compositionally biased region" description="Basic and acidic residues" evidence="5">
    <location>
        <begin position="567"/>
        <end position="577"/>
    </location>
</feature>
<feature type="region of interest" description="Disordered" evidence="5">
    <location>
        <begin position="344"/>
        <end position="386"/>
    </location>
</feature>
<dbReference type="AlphaFoldDB" id="A0A0D2NJ93"/>
<keyword evidence="7" id="KW-1185">Reference proteome</keyword>
<feature type="compositionally biased region" description="Low complexity" evidence="5">
    <location>
        <begin position="535"/>
        <end position="549"/>
    </location>
</feature>
<dbReference type="PANTHER" id="PTHR16290">
    <property type="entry name" value="TRANSCRIPTION FACTOR SMIF DECAPPING ENZYME DCP1"/>
    <property type="match status" value="1"/>
</dbReference>
<dbReference type="PANTHER" id="PTHR16290:SF0">
    <property type="entry name" value="DECAPPING PROTEIN 1, ISOFORM A"/>
    <property type="match status" value="1"/>
</dbReference>